<keyword evidence="10" id="KW-0997">Cell inner membrane</keyword>
<evidence type="ECO:0000256" key="10">
    <source>
        <dbReference type="RuleBase" id="RU364125"/>
    </source>
</evidence>
<dbReference type="Proteomes" id="UP000463138">
    <property type="component" value="Unassembled WGS sequence"/>
</dbReference>
<comment type="similarity">
    <text evidence="3 10">Belongs to the FliL family.</text>
</comment>
<evidence type="ECO:0000256" key="6">
    <source>
        <dbReference type="ARBA" id="ARBA00022692"/>
    </source>
</evidence>
<keyword evidence="11" id="KW-0969">Cilium</keyword>
<comment type="function">
    <text evidence="1 10">Controls the rotational direction of flagella during chemotaxis.</text>
</comment>
<evidence type="ECO:0000313" key="12">
    <source>
        <dbReference type="Proteomes" id="UP000463138"/>
    </source>
</evidence>
<dbReference type="OrthoDB" id="5616092at2"/>
<keyword evidence="8 10" id="KW-1133">Transmembrane helix</keyword>
<keyword evidence="7 10" id="KW-0283">Flagellar rotation</keyword>
<name>A0A7V7KWY2_9GAMM</name>
<dbReference type="PANTHER" id="PTHR35091:SF2">
    <property type="entry name" value="FLAGELLAR PROTEIN FLIL"/>
    <property type="match status" value="1"/>
</dbReference>
<dbReference type="RefSeq" id="WP_149332109.1">
    <property type="nucleotide sequence ID" value="NZ_QOVF01000002.1"/>
</dbReference>
<dbReference type="GO" id="GO:0005886">
    <property type="term" value="C:plasma membrane"/>
    <property type="evidence" value="ECO:0007669"/>
    <property type="project" value="UniProtKB-SubCell"/>
</dbReference>
<protein>
    <recommendedName>
        <fullName evidence="10">Flagellar protein FliL</fullName>
    </recommendedName>
</protein>
<dbReference type="EMBL" id="QOVF01000002">
    <property type="protein sequence ID" value="KAA0694712.1"/>
    <property type="molecule type" value="Genomic_DNA"/>
</dbReference>
<evidence type="ECO:0000256" key="3">
    <source>
        <dbReference type="ARBA" id="ARBA00008281"/>
    </source>
</evidence>
<dbReference type="PANTHER" id="PTHR35091">
    <property type="entry name" value="FLAGELLAR PROTEIN FLIL"/>
    <property type="match status" value="1"/>
</dbReference>
<feature type="transmembrane region" description="Helical" evidence="10">
    <location>
        <begin position="25"/>
        <end position="48"/>
    </location>
</feature>
<dbReference type="AlphaFoldDB" id="A0A7V7KWY2"/>
<keyword evidence="6 10" id="KW-0812">Transmembrane</keyword>
<organism evidence="11 12">
    <name type="scientific">Halopseudomonas laoshanensis</name>
    <dbReference type="NCBI Taxonomy" id="2268758"/>
    <lineage>
        <taxon>Bacteria</taxon>
        <taxon>Pseudomonadati</taxon>
        <taxon>Pseudomonadota</taxon>
        <taxon>Gammaproteobacteria</taxon>
        <taxon>Pseudomonadales</taxon>
        <taxon>Pseudomonadaceae</taxon>
        <taxon>Halopseudomonas</taxon>
    </lineage>
</organism>
<sequence length="170" mass="18277">MAKQSRDEAPAAEAAAVPGKSKKKLLILVGVGLLAVLLSAGGVTYMLMSGDEEVAEAEPAEPARAGALYQPLDPAFVVNYTHEGRKRYLQVNVVLMGRDSEGMASVAAHMPLLRNELVLLFSSEEFQTLFSPEGKEALRERATLAVKALLEKEVGDPVIESVLFTNIVLQ</sequence>
<evidence type="ECO:0000256" key="4">
    <source>
        <dbReference type="ARBA" id="ARBA00022475"/>
    </source>
</evidence>
<dbReference type="GO" id="GO:0009425">
    <property type="term" value="C:bacterial-type flagellum basal body"/>
    <property type="evidence" value="ECO:0007669"/>
    <property type="project" value="InterPro"/>
</dbReference>
<gene>
    <name evidence="11" type="ORF">DT594_07425</name>
</gene>
<keyword evidence="5 10" id="KW-0145">Chemotaxis</keyword>
<evidence type="ECO:0000256" key="5">
    <source>
        <dbReference type="ARBA" id="ARBA00022500"/>
    </source>
</evidence>
<reference evidence="11 12" key="1">
    <citation type="submission" date="2018-07" db="EMBL/GenBank/DDBJ databases">
        <title>Pseudomonas laoshanensis sp. nov., isolated from soil.</title>
        <authorList>
            <person name="Sun J."/>
            <person name="Yu L."/>
            <person name="Wang M."/>
            <person name="Zhang C."/>
        </authorList>
    </citation>
    <scope>NUCLEOTIDE SEQUENCE [LARGE SCALE GENOMIC DNA]</scope>
    <source>
        <strain evidence="11 12">Y22</strain>
    </source>
</reference>
<dbReference type="InterPro" id="IPR005503">
    <property type="entry name" value="FliL"/>
</dbReference>
<dbReference type="GO" id="GO:0006935">
    <property type="term" value="P:chemotaxis"/>
    <property type="evidence" value="ECO:0007669"/>
    <property type="project" value="UniProtKB-KW"/>
</dbReference>
<evidence type="ECO:0000256" key="7">
    <source>
        <dbReference type="ARBA" id="ARBA00022779"/>
    </source>
</evidence>
<evidence type="ECO:0000256" key="8">
    <source>
        <dbReference type="ARBA" id="ARBA00022989"/>
    </source>
</evidence>
<comment type="caution">
    <text evidence="11">The sequence shown here is derived from an EMBL/GenBank/DDBJ whole genome shotgun (WGS) entry which is preliminary data.</text>
</comment>
<keyword evidence="12" id="KW-1185">Reference proteome</keyword>
<proteinExistence type="inferred from homology"/>
<evidence type="ECO:0000313" key="11">
    <source>
        <dbReference type="EMBL" id="KAA0694712.1"/>
    </source>
</evidence>
<evidence type="ECO:0000256" key="2">
    <source>
        <dbReference type="ARBA" id="ARBA00004162"/>
    </source>
</evidence>
<comment type="subcellular location">
    <subcellularLocation>
        <location evidence="10">Cell inner membrane</location>
    </subcellularLocation>
    <subcellularLocation>
        <location evidence="2">Cell membrane</location>
        <topology evidence="2">Single-pass membrane protein</topology>
    </subcellularLocation>
</comment>
<dbReference type="Pfam" id="PF03748">
    <property type="entry name" value="FliL"/>
    <property type="match status" value="1"/>
</dbReference>
<evidence type="ECO:0000256" key="9">
    <source>
        <dbReference type="ARBA" id="ARBA00023136"/>
    </source>
</evidence>
<keyword evidence="4" id="KW-1003">Cell membrane</keyword>
<keyword evidence="9 10" id="KW-0472">Membrane</keyword>
<keyword evidence="11" id="KW-0966">Cell projection</keyword>
<evidence type="ECO:0000256" key="1">
    <source>
        <dbReference type="ARBA" id="ARBA00002254"/>
    </source>
</evidence>
<dbReference type="GO" id="GO:0071978">
    <property type="term" value="P:bacterial-type flagellum-dependent swarming motility"/>
    <property type="evidence" value="ECO:0007669"/>
    <property type="project" value="TreeGrafter"/>
</dbReference>
<accession>A0A7V7KWY2</accession>
<keyword evidence="11" id="KW-0282">Flagellum</keyword>